<keyword evidence="2" id="KW-0408">Iron</keyword>
<dbReference type="InterPro" id="IPR017900">
    <property type="entry name" value="4Fe4S_Fe_S_CS"/>
</dbReference>
<evidence type="ECO:0000313" key="6">
    <source>
        <dbReference type="Proteomes" id="UP000217507"/>
    </source>
</evidence>
<evidence type="ECO:0000256" key="2">
    <source>
        <dbReference type="ARBA" id="ARBA00023004"/>
    </source>
</evidence>
<dbReference type="GO" id="GO:0051536">
    <property type="term" value="F:iron-sulfur cluster binding"/>
    <property type="evidence" value="ECO:0007669"/>
    <property type="project" value="UniProtKB-KW"/>
</dbReference>
<evidence type="ECO:0000256" key="1">
    <source>
        <dbReference type="ARBA" id="ARBA00022723"/>
    </source>
</evidence>
<keyword evidence="3" id="KW-0411">Iron-sulfur</keyword>
<dbReference type="EMBL" id="AP018220">
    <property type="protein sequence ID" value="BAY73513.1"/>
    <property type="molecule type" value="Genomic_DNA"/>
</dbReference>
<dbReference type="GO" id="GO:0046872">
    <property type="term" value="F:metal ion binding"/>
    <property type="evidence" value="ECO:0007669"/>
    <property type="project" value="UniProtKB-KW"/>
</dbReference>
<dbReference type="SUPFAM" id="SSF55718">
    <property type="entry name" value="SCP-like"/>
    <property type="match status" value="1"/>
</dbReference>
<sequence>MSKFDEHPTVKHWRKQEAFEAKIIPSTQIDAQWLRDLCLEAGADDVGFVEIDRPEIADQRQDILATFPPTKTLISFVCRMNRENVRSPARSVANLEFHSTGDEVNHIARQIVAELERHGIRGRNPAMGFPMEMNKFPGKVWTVSHKPVAVAAGLGQMGIHRLVIHPKFGNFILLGTILIDVNVTTYHQPIDYNPCLECKLCVSACPVGAISADGHFNFSACYTHNYREFMGGFTDWAETIVESKDRHEYQQHVSAAESASVWQSLSYGANYKAAYCMAVCPAGEDVIAPFLTRRKEFIQEVVKPLQTKEETIYVIPNSDAEAYVTHRFPHKQVKQVRNSLIPTSIRGFLDGMPLTFQREHSKGLNAIYHFTFIGAESCKATVIIRHQTLKIQDGHLGTANLAITADSKIWLKFLAKKQNIVWAIVRRQIRFQGQLRLLLAFGKCFPQ</sequence>
<dbReference type="Gene3D" id="3.30.70.3270">
    <property type="match status" value="1"/>
</dbReference>
<dbReference type="AlphaFoldDB" id="A0A1Z4KXH8"/>
<accession>A0A1Z4KXH8</accession>
<dbReference type="SUPFAM" id="SSF46548">
    <property type="entry name" value="alpha-helical ferredoxin"/>
    <property type="match status" value="1"/>
</dbReference>
<gene>
    <name evidence="5" type="ORF">NIES23_63650</name>
</gene>
<keyword evidence="5" id="KW-0614">Plasmid</keyword>
<dbReference type="PANTHER" id="PTHR42827">
    <property type="entry name" value="IRON-SULFUR CLUSTER-BINDING PROTEIN-RELATED"/>
    <property type="match status" value="1"/>
</dbReference>
<proteinExistence type="predicted"/>
<keyword evidence="1" id="KW-0479">Metal-binding</keyword>
<name>A0A1Z4KXH8_ANAVA</name>
<evidence type="ECO:0000256" key="3">
    <source>
        <dbReference type="ARBA" id="ARBA00023014"/>
    </source>
</evidence>
<feature type="domain" description="4Fe-4S ferredoxin-type" evidence="4">
    <location>
        <begin position="186"/>
        <end position="215"/>
    </location>
</feature>
<reference evidence="5 6" key="1">
    <citation type="submission" date="2017-06" db="EMBL/GenBank/DDBJ databases">
        <title>Genome sequencing of cyanobaciteial culture collection at National Institute for Environmental Studies (NIES).</title>
        <authorList>
            <person name="Hirose Y."/>
            <person name="Shimura Y."/>
            <person name="Fujisawa T."/>
            <person name="Nakamura Y."/>
            <person name="Kawachi M."/>
        </authorList>
    </citation>
    <scope>NUCLEOTIDE SEQUENCE [LARGE SCALE GENOMIC DNA]</scope>
    <source>
        <strain evidence="5 6">NIES-23</strain>
        <plasmid evidence="6">Plasmid Plasmid4 dna</plasmid>
    </source>
</reference>
<dbReference type="InterPro" id="IPR017896">
    <property type="entry name" value="4Fe4S_Fe-S-bd"/>
</dbReference>
<dbReference type="PROSITE" id="PS51379">
    <property type="entry name" value="4FE4S_FER_2"/>
    <property type="match status" value="1"/>
</dbReference>
<evidence type="ECO:0000259" key="4">
    <source>
        <dbReference type="PROSITE" id="PS51379"/>
    </source>
</evidence>
<geneLocation type="plasmid" evidence="5">
    <name>plasmid4</name>
</geneLocation>
<dbReference type="PANTHER" id="PTHR42827:SF1">
    <property type="entry name" value="IRON-SULFUR CLUSTER-BINDING PROTEIN"/>
    <property type="match status" value="1"/>
</dbReference>
<dbReference type="Pfam" id="PF00037">
    <property type="entry name" value="Fer4"/>
    <property type="match status" value="1"/>
</dbReference>
<dbReference type="Proteomes" id="UP000217507">
    <property type="component" value="Plasmid Plasmid4 dna"/>
</dbReference>
<dbReference type="Gene3D" id="3.30.1050.10">
    <property type="entry name" value="SCP2 sterol-binding domain"/>
    <property type="match status" value="1"/>
</dbReference>
<evidence type="ECO:0000313" key="5">
    <source>
        <dbReference type="EMBL" id="BAY73513.1"/>
    </source>
</evidence>
<organism evidence="5 6">
    <name type="scientific">Trichormus variabilis NIES-23</name>
    <dbReference type="NCBI Taxonomy" id="1973479"/>
    <lineage>
        <taxon>Bacteria</taxon>
        <taxon>Bacillati</taxon>
        <taxon>Cyanobacteriota</taxon>
        <taxon>Cyanophyceae</taxon>
        <taxon>Nostocales</taxon>
        <taxon>Nostocaceae</taxon>
        <taxon>Trichormus</taxon>
    </lineage>
</organism>
<dbReference type="InterPro" id="IPR036527">
    <property type="entry name" value="SCP2_sterol-bd_dom_sf"/>
</dbReference>
<protein>
    <submittedName>
        <fullName evidence="5">4Fe-4S ferredoxin iron-sulfur binding domain protein</fullName>
    </submittedName>
</protein>
<dbReference type="PROSITE" id="PS00198">
    <property type="entry name" value="4FE4S_FER_1"/>
    <property type="match status" value="1"/>
</dbReference>